<dbReference type="PANTHER" id="PTHR18964">
    <property type="entry name" value="ROK (REPRESSOR, ORF, KINASE) FAMILY"/>
    <property type="match status" value="1"/>
</dbReference>
<dbReference type="SUPFAM" id="SSF53067">
    <property type="entry name" value="Actin-like ATPase domain"/>
    <property type="match status" value="1"/>
</dbReference>
<dbReference type="InterPro" id="IPR043129">
    <property type="entry name" value="ATPase_NBD"/>
</dbReference>
<accession>A0A1C3XM43</accession>
<dbReference type="RefSeq" id="WP_091964902.1">
    <property type="nucleotide sequence ID" value="NZ_FMAI01000019.1"/>
</dbReference>
<comment type="similarity">
    <text evidence="1">Belongs to the ROK (NagC/XylR) family.</text>
</comment>
<feature type="region of interest" description="Disordered" evidence="2">
    <location>
        <begin position="348"/>
        <end position="384"/>
    </location>
</feature>
<reference evidence="4" key="1">
    <citation type="submission" date="2016-08" db="EMBL/GenBank/DDBJ databases">
        <authorList>
            <person name="Varghese N."/>
            <person name="Submissions Spin"/>
        </authorList>
    </citation>
    <scope>NUCLEOTIDE SEQUENCE [LARGE SCALE GENOMIC DNA]</scope>
    <source>
        <strain evidence="4">ERR11</strain>
    </source>
</reference>
<evidence type="ECO:0000256" key="2">
    <source>
        <dbReference type="SAM" id="MobiDB-lite"/>
    </source>
</evidence>
<dbReference type="Proteomes" id="UP000199184">
    <property type="component" value="Unassembled WGS sequence"/>
</dbReference>
<dbReference type="Gene3D" id="3.30.420.40">
    <property type="match status" value="1"/>
</dbReference>
<dbReference type="PANTHER" id="PTHR18964:SF149">
    <property type="entry name" value="BIFUNCTIONAL UDP-N-ACETYLGLUCOSAMINE 2-EPIMERASE_N-ACETYLMANNOSAMINE KINASE"/>
    <property type="match status" value="1"/>
</dbReference>
<feature type="compositionally biased region" description="Basic and acidic residues" evidence="2">
    <location>
        <begin position="351"/>
        <end position="384"/>
    </location>
</feature>
<dbReference type="AlphaFoldDB" id="A0A1C3XM43"/>
<protein>
    <submittedName>
        <fullName evidence="3">ROK family protein</fullName>
    </submittedName>
</protein>
<evidence type="ECO:0000313" key="4">
    <source>
        <dbReference type="Proteomes" id="UP000199184"/>
    </source>
</evidence>
<dbReference type="InterPro" id="IPR000600">
    <property type="entry name" value="ROK"/>
</dbReference>
<gene>
    <name evidence="3" type="ORF">GA0061098_101915</name>
</gene>
<proteinExistence type="inferred from homology"/>
<keyword evidence="4" id="KW-1185">Reference proteome</keyword>
<name>A0A1C3XM43_9BRAD</name>
<evidence type="ECO:0000313" key="3">
    <source>
        <dbReference type="EMBL" id="SCB53317.1"/>
    </source>
</evidence>
<dbReference type="EMBL" id="FMAI01000019">
    <property type="protein sequence ID" value="SCB53317.1"/>
    <property type="molecule type" value="Genomic_DNA"/>
</dbReference>
<sequence length="384" mass="42327">MATDELVKATGIAHHGAERLPSVEIDSFNIEMKDEDGFLGDRASKGAFREILDRWRKPLRKSGEDPFGKEPSENISKKTLDDILVGDDVEASAVVHSAIEDFAQELAYVTRRFLKTKAWAKTERIVVGGGFRDSRLGELAIARTEIILKSEDFKIDMMPIRHHPDEAGLVGALHLAPSWIFEAHDSILAVDIGGTNIRCGLVETNWKKAKDLSKAKVVKSELWRHADDEPTREGAVKRLTKMLKGLITEAENEGFKLAPFIGIACPGVINADGSIEKGAQNLPGNWESSKFNLPASLIEGIPEIGEHDTAILMHNDGVVQGLSEVPFMQDVERWGVLTIGTGLGNARFTNRRKESAKDRDTTENGKKKAKENNKQNNKDSAKSD</sequence>
<organism evidence="3 4">
    <name type="scientific">Bradyrhizobium shewense</name>
    <dbReference type="NCBI Taxonomy" id="1761772"/>
    <lineage>
        <taxon>Bacteria</taxon>
        <taxon>Pseudomonadati</taxon>
        <taxon>Pseudomonadota</taxon>
        <taxon>Alphaproteobacteria</taxon>
        <taxon>Hyphomicrobiales</taxon>
        <taxon>Nitrobacteraceae</taxon>
        <taxon>Bradyrhizobium</taxon>
    </lineage>
</organism>
<evidence type="ECO:0000256" key="1">
    <source>
        <dbReference type="ARBA" id="ARBA00006479"/>
    </source>
</evidence>